<dbReference type="Proteomes" id="UP000433483">
    <property type="component" value="Unassembled WGS sequence"/>
</dbReference>
<accession>A0A6A3YI21</accession>
<dbReference type="EMBL" id="QXGB01000330">
    <property type="protein sequence ID" value="KAE9219147.1"/>
    <property type="molecule type" value="Genomic_DNA"/>
</dbReference>
<organism evidence="2 3">
    <name type="scientific">Phytophthora fragariae</name>
    <dbReference type="NCBI Taxonomy" id="53985"/>
    <lineage>
        <taxon>Eukaryota</taxon>
        <taxon>Sar</taxon>
        <taxon>Stramenopiles</taxon>
        <taxon>Oomycota</taxon>
        <taxon>Peronosporomycetes</taxon>
        <taxon>Peronosporales</taxon>
        <taxon>Peronosporaceae</taxon>
        <taxon>Phytophthora</taxon>
    </lineage>
</organism>
<gene>
    <name evidence="2" type="ORF">PF005_g7978</name>
</gene>
<evidence type="ECO:0000313" key="2">
    <source>
        <dbReference type="EMBL" id="KAE9219147.1"/>
    </source>
</evidence>
<sequence>MSSSRSALAPCSTERYPSALRPAPSAENLRDLTDNGAGRAHLWESIRWTAITSAFRRAGVELPRQHQGNVCSRATDSFQLNKPLQAAMSEYIGRVRPSFKDFTEPLRGQTPDDYRPNKALLPFPLTQQCRGYPLLGELLVIASDGVRVRLWKPITWQPRFPSNHPSSSARLNVLHKNIRKEQDLLLCLVVDAAIIKIWPEIVISPFGVVDKGDGDPQVTGRTIHDRSFPEDGSVNDCTDPANVPKASFEHCSRIAREIVRCKQENPECQIEVMAGDVASAYRNACIHSKCVHLFGGHISEDDAIAIDLSAALGWSGSAGIYGVLGRAVAFRHGHNTNPGHPTGFFSYQWVDDHVNVAADTGSRCADIDRSLRFTMTAVMGPAAINEEKFTPWRTRLKVLGLIFDTLAATVTIPPAK</sequence>
<dbReference type="AlphaFoldDB" id="A0A6A3YI21"/>
<evidence type="ECO:0000313" key="3">
    <source>
        <dbReference type="Proteomes" id="UP000433483"/>
    </source>
</evidence>
<evidence type="ECO:0000256" key="1">
    <source>
        <dbReference type="SAM" id="MobiDB-lite"/>
    </source>
</evidence>
<proteinExistence type="predicted"/>
<dbReference type="OrthoDB" id="126027at2759"/>
<reference evidence="2 3" key="1">
    <citation type="submission" date="2018-08" db="EMBL/GenBank/DDBJ databases">
        <title>Genomic investigation of the strawberry pathogen Phytophthora fragariae indicates pathogenicity is determined by transcriptional variation in three key races.</title>
        <authorList>
            <person name="Adams T.M."/>
            <person name="Armitage A.D."/>
            <person name="Sobczyk M.K."/>
            <person name="Bates H.J."/>
            <person name="Dunwell J.M."/>
            <person name="Nellist C.F."/>
            <person name="Harrison R.J."/>
        </authorList>
    </citation>
    <scope>NUCLEOTIDE SEQUENCE [LARGE SCALE GENOMIC DNA]</scope>
    <source>
        <strain evidence="2 3">NOV-27</strain>
    </source>
</reference>
<name>A0A6A3YI21_9STRA</name>
<feature type="region of interest" description="Disordered" evidence="1">
    <location>
        <begin position="1"/>
        <end position="32"/>
    </location>
</feature>
<protein>
    <submittedName>
        <fullName evidence="2">Uncharacterized protein</fullName>
    </submittedName>
</protein>
<keyword evidence="3" id="KW-1185">Reference proteome</keyword>
<comment type="caution">
    <text evidence="2">The sequence shown here is derived from an EMBL/GenBank/DDBJ whole genome shotgun (WGS) entry which is preliminary data.</text>
</comment>